<dbReference type="UniPathway" id="UPA00124"/>
<dbReference type="GO" id="GO:0000271">
    <property type="term" value="P:polysaccharide biosynthetic process"/>
    <property type="evidence" value="ECO:0007669"/>
    <property type="project" value="TreeGrafter"/>
</dbReference>
<evidence type="ECO:0000256" key="6">
    <source>
        <dbReference type="PIRSR" id="PIRSR600888-3"/>
    </source>
</evidence>
<dbReference type="GO" id="GO:0019305">
    <property type="term" value="P:dTDP-rhamnose biosynthetic process"/>
    <property type="evidence" value="ECO:0007669"/>
    <property type="project" value="UniProtKB-UniRule"/>
</dbReference>
<dbReference type="NCBIfam" id="TIGR01221">
    <property type="entry name" value="rmlC"/>
    <property type="match status" value="1"/>
</dbReference>
<dbReference type="CDD" id="cd00438">
    <property type="entry name" value="cupin_RmlC"/>
    <property type="match status" value="1"/>
</dbReference>
<evidence type="ECO:0000256" key="1">
    <source>
        <dbReference type="ARBA" id="ARBA00001298"/>
    </source>
</evidence>
<dbReference type="RefSeq" id="WP_043389099.1">
    <property type="nucleotide sequence ID" value="NZ_JPMI01000006.1"/>
</dbReference>
<comment type="similarity">
    <text evidence="7">Belongs to the dTDP-4-dehydrorhamnose 3,5-epimerase family.</text>
</comment>
<evidence type="ECO:0000256" key="7">
    <source>
        <dbReference type="RuleBase" id="RU364069"/>
    </source>
</evidence>
<feature type="site" description="Participates in a stacking interaction with the thymidine ring of dTDP-4-oxo-6-deoxyglucose" evidence="6">
    <location>
        <position position="136"/>
    </location>
</feature>
<reference evidence="8 9" key="1">
    <citation type="submission" date="2014-07" db="EMBL/GenBank/DDBJ databases">
        <title>Draft Genome Sequence of Gephyronic Acid Producer, Cystobacter violaceus Strain Cb vi76.</title>
        <authorList>
            <person name="Stevens D.C."/>
            <person name="Young J."/>
            <person name="Carmichael R."/>
            <person name="Tan J."/>
            <person name="Taylor R.E."/>
        </authorList>
    </citation>
    <scope>NUCLEOTIDE SEQUENCE [LARGE SCALE GENOMIC DNA]</scope>
    <source>
        <strain evidence="8 9">Cb vi76</strain>
    </source>
</reference>
<dbReference type="InterPro" id="IPR000888">
    <property type="entry name" value="RmlC-like"/>
</dbReference>
<comment type="subunit">
    <text evidence="7">Homodimer.</text>
</comment>
<dbReference type="AlphaFoldDB" id="A0A084T1R9"/>
<keyword evidence="7" id="KW-0413">Isomerase</keyword>
<accession>A0A084T1R9</accession>
<proteinExistence type="inferred from homology"/>
<dbReference type="InterPro" id="IPR014710">
    <property type="entry name" value="RmlC-like_jellyroll"/>
</dbReference>
<name>A0A084T1R9_9BACT</name>
<dbReference type="Proteomes" id="UP000028547">
    <property type="component" value="Unassembled WGS sequence"/>
</dbReference>
<dbReference type="InterPro" id="IPR011051">
    <property type="entry name" value="RmlC_Cupin_sf"/>
</dbReference>
<evidence type="ECO:0000313" key="8">
    <source>
        <dbReference type="EMBL" id="KFA94654.1"/>
    </source>
</evidence>
<feature type="active site" description="Proton acceptor" evidence="5">
    <location>
        <position position="61"/>
    </location>
</feature>
<feature type="active site" description="Proton donor" evidence="5">
    <location>
        <position position="130"/>
    </location>
</feature>
<dbReference type="GO" id="GO:0008830">
    <property type="term" value="F:dTDP-4-dehydrorhamnose 3,5-epimerase activity"/>
    <property type="evidence" value="ECO:0007669"/>
    <property type="project" value="UniProtKB-UniRule"/>
</dbReference>
<comment type="function">
    <text evidence="2 7">Catalyzes the epimerization of the C3' and C5'positions of dTDP-6-deoxy-D-xylo-4-hexulose, forming dTDP-6-deoxy-L-lyxo-4-hexulose.</text>
</comment>
<comment type="caution">
    <text evidence="8">The sequence shown here is derived from an EMBL/GenBank/DDBJ whole genome shotgun (WGS) entry which is preliminary data.</text>
</comment>
<evidence type="ECO:0000313" key="9">
    <source>
        <dbReference type="Proteomes" id="UP000028547"/>
    </source>
</evidence>
<dbReference type="Pfam" id="PF00908">
    <property type="entry name" value="dTDP_sugar_isom"/>
    <property type="match status" value="1"/>
</dbReference>
<evidence type="ECO:0000256" key="4">
    <source>
        <dbReference type="ARBA" id="ARBA00019595"/>
    </source>
</evidence>
<dbReference type="EMBL" id="JPMI01000006">
    <property type="protein sequence ID" value="KFA94654.1"/>
    <property type="molecule type" value="Genomic_DNA"/>
</dbReference>
<dbReference type="PANTHER" id="PTHR21047:SF2">
    <property type="entry name" value="THYMIDINE DIPHOSPHO-4-KETO-RHAMNOSE 3,5-EPIMERASE"/>
    <property type="match status" value="1"/>
</dbReference>
<dbReference type="GO" id="GO:0005829">
    <property type="term" value="C:cytosol"/>
    <property type="evidence" value="ECO:0007669"/>
    <property type="project" value="TreeGrafter"/>
</dbReference>
<comment type="catalytic activity">
    <reaction evidence="1 7">
        <text>dTDP-4-dehydro-6-deoxy-alpha-D-glucose = dTDP-4-dehydro-beta-L-rhamnose</text>
        <dbReference type="Rhea" id="RHEA:16969"/>
        <dbReference type="ChEBI" id="CHEBI:57649"/>
        <dbReference type="ChEBI" id="CHEBI:62830"/>
        <dbReference type="EC" id="5.1.3.13"/>
    </reaction>
</comment>
<protein>
    <recommendedName>
        <fullName evidence="4 7">dTDP-4-dehydrorhamnose 3,5-epimerase</fullName>
        <ecNumber evidence="3 7">5.1.3.13</ecNumber>
    </recommendedName>
    <alternativeName>
        <fullName evidence="7">Thymidine diphospho-4-keto-rhamnose 3,5-epimerase</fullName>
    </alternativeName>
</protein>
<gene>
    <name evidence="8" type="ORF">Q664_01765</name>
</gene>
<dbReference type="Gene3D" id="2.60.120.10">
    <property type="entry name" value="Jelly Rolls"/>
    <property type="match status" value="1"/>
</dbReference>
<dbReference type="EC" id="5.1.3.13" evidence="3 7"/>
<dbReference type="PANTHER" id="PTHR21047">
    <property type="entry name" value="DTDP-6-DEOXY-D-GLUCOSE-3,5 EPIMERASE"/>
    <property type="match status" value="1"/>
</dbReference>
<comment type="pathway">
    <text evidence="7">Carbohydrate biosynthesis; dTDP-L-rhamnose biosynthesis.</text>
</comment>
<evidence type="ECO:0000256" key="2">
    <source>
        <dbReference type="ARBA" id="ARBA00001997"/>
    </source>
</evidence>
<organism evidence="8 9">
    <name type="scientific">Archangium violaceum Cb vi76</name>
    <dbReference type="NCBI Taxonomy" id="1406225"/>
    <lineage>
        <taxon>Bacteria</taxon>
        <taxon>Pseudomonadati</taxon>
        <taxon>Myxococcota</taxon>
        <taxon>Myxococcia</taxon>
        <taxon>Myxococcales</taxon>
        <taxon>Cystobacterineae</taxon>
        <taxon>Archangiaceae</taxon>
        <taxon>Archangium</taxon>
    </lineage>
</organism>
<evidence type="ECO:0000256" key="5">
    <source>
        <dbReference type="PIRSR" id="PIRSR600888-1"/>
    </source>
</evidence>
<dbReference type="SUPFAM" id="SSF51182">
    <property type="entry name" value="RmlC-like cupins"/>
    <property type="match status" value="1"/>
</dbReference>
<evidence type="ECO:0000256" key="3">
    <source>
        <dbReference type="ARBA" id="ARBA00012098"/>
    </source>
</evidence>
<sequence length="183" mass="20175">MNVLKTELPGVLILEPKRFGDERGFFMELFHAKRYADAGIPGPFVQDNFSRSAKGILRGLHFQEPHGQGKLVQVLAGAVYDVAVDIRRGSPTFGKFVGVELSADNRRQLWVPAGFAHGFCVLSESADFHYKCTEVYTPASEHGIAWNDPDLAIPWPVTSPLLSPKDVGAPRLKDMPVLPVYEG</sequence>